<evidence type="ECO:0000256" key="1">
    <source>
        <dbReference type="ARBA" id="ARBA00022603"/>
    </source>
</evidence>
<dbReference type="GO" id="GO:0032259">
    <property type="term" value="P:methylation"/>
    <property type="evidence" value="ECO:0007669"/>
    <property type="project" value="UniProtKB-KW"/>
</dbReference>
<evidence type="ECO:0000256" key="3">
    <source>
        <dbReference type="ARBA" id="ARBA00022691"/>
    </source>
</evidence>
<keyword evidence="5" id="KW-1185">Reference proteome</keyword>
<accession>A0A2H3J7J1</accession>
<dbReference type="GO" id="GO:0016279">
    <property type="term" value="F:protein-lysine N-methyltransferase activity"/>
    <property type="evidence" value="ECO:0007669"/>
    <property type="project" value="UniProtKB-ARBA"/>
</dbReference>
<proteinExistence type="predicted"/>
<evidence type="ECO:0000313" key="4">
    <source>
        <dbReference type="EMBL" id="PCH38210.1"/>
    </source>
</evidence>
<dbReference type="PANTHER" id="PTHR13271">
    <property type="entry name" value="UNCHARACTERIZED PUTATIVE METHYLTRANSFERASE"/>
    <property type="match status" value="1"/>
</dbReference>
<dbReference type="STRING" id="742152.A0A2H3J7J1"/>
<dbReference type="AlphaFoldDB" id="A0A2H3J7J1"/>
<dbReference type="SUPFAM" id="SSF82199">
    <property type="entry name" value="SET domain"/>
    <property type="match status" value="1"/>
</dbReference>
<evidence type="ECO:0000256" key="2">
    <source>
        <dbReference type="ARBA" id="ARBA00022679"/>
    </source>
</evidence>
<keyword evidence="1" id="KW-0489">Methyltransferase</keyword>
<sequence>MDSALPDYLWAWLNGRHRLTLCFTILTSWPSVNTRCIHYPVREPRTDEDNQTLCPILDFANHSENNSQIVPIINARSSVPKAGARQRSDDYRFVSCADSSIAKGQQLFLRYGGHANRTLFVEYGFVNHFEANAIIHGGFRGELDLQDSVEELLGKSLHDLHYPFIRRALEDEGYWGYHTLLFTHSRKPLMNASAGSGHLTQALHPRIRRIASLLRCVSSIWQKTRRPEALRSVLYSRGEMY</sequence>
<organism evidence="4 5">
    <name type="scientific">Wolfiporia cocos (strain MD-104)</name>
    <name type="common">Brown rot fungus</name>
    <dbReference type="NCBI Taxonomy" id="742152"/>
    <lineage>
        <taxon>Eukaryota</taxon>
        <taxon>Fungi</taxon>
        <taxon>Dikarya</taxon>
        <taxon>Basidiomycota</taxon>
        <taxon>Agaricomycotina</taxon>
        <taxon>Agaricomycetes</taxon>
        <taxon>Polyporales</taxon>
        <taxon>Phaeolaceae</taxon>
        <taxon>Wolfiporia</taxon>
    </lineage>
</organism>
<protein>
    <submittedName>
        <fullName evidence="4">Uncharacterized protein</fullName>
    </submittedName>
</protein>
<name>A0A2H3J7J1_WOLCO</name>
<reference evidence="4 5" key="1">
    <citation type="journal article" date="2012" name="Science">
        <title>The Paleozoic origin of enzymatic lignin decomposition reconstructed from 31 fungal genomes.</title>
        <authorList>
            <person name="Floudas D."/>
            <person name="Binder M."/>
            <person name="Riley R."/>
            <person name="Barry K."/>
            <person name="Blanchette R.A."/>
            <person name="Henrissat B."/>
            <person name="Martinez A.T."/>
            <person name="Otillar R."/>
            <person name="Spatafora J.W."/>
            <person name="Yadav J.S."/>
            <person name="Aerts A."/>
            <person name="Benoit I."/>
            <person name="Boyd A."/>
            <person name="Carlson A."/>
            <person name="Copeland A."/>
            <person name="Coutinho P.M."/>
            <person name="de Vries R.P."/>
            <person name="Ferreira P."/>
            <person name="Findley K."/>
            <person name="Foster B."/>
            <person name="Gaskell J."/>
            <person name="Glotzer D."/>
            <person name="Gorecki P."/>
            <person name="Heitman J."/>
            <person name="Hesse C."/>
            <person name="Hori C."/>
            <person name="Igarashi K."/>
            <person name="Jurgens J.A."/>
            <person name="Kallen N."/>
            <person name="Kersten P."/>
            <person name="Kohler A."/>
            <person name="Kuees U."/>
            <person name="Kumar T.K.A."/>
            <person name="Kuo A."/>
            <person name="LaButti K."/>
            <person name="Larrondo L.F."/>
            <person name="Lindquist E."/>
            <person name="Ling A."/>
            <person name="Lombard V."/>
            <person name="Lucas S."/>
            <person name="Lundell T."/>
            <person name="Martin R."/>
            <person name="McLaughlin D.J."/>
            <person name="Morgenstern I."/>
            <person name="Morin E."/>
            <person name="Murat C."/>
            <person name="Nagy L.G."/>
            <person name="Nolan M."/>
            <person name="Ohm R.A."/>
            <person name="Patyshakuliyeva A."/>
            <person name="Rokas A."/>
            <person name="Ruiz-Duenas F.J."/>
            <person name="Sabat G."/>
            <person name="Salamov A."/>
            <person name="Samejima M."/>
            <person name="Schmutz J."/>
            <person name="Slot J.C."/>
            <person name="St John F."/>
            <person name="Stenlid J."/>
            <person name="Sun H."/>
            <person name="Sun S."/>
            <person name="Syed K."/>
            <person name="Tsang A."/>
            <person name="Wiebenga A."/>
            <person name="Young D."/>
            <person name="Pisabarro A."/>
            <person name="Eastwood D.C."/>
            <person name="Martin F."/>
            <person name="Cullen D."/>
            <person name="Grigoriev I.V."/>
            <person name="Hibbett D.S."/>
        </authorList>
    </citation>
    <scope>NUCLEOTIDE SEQUENCE [LARGE SCALE GENOMIC DNA]</scope>
    <source>
        <strain evidence="4 5">MD-104</strain>
    </source>
</reference>
<dbReference type="Gene3D" id="3.90.1410.10">
    <property type="entry name" value="set domain protein methyltransferase, domain 1"/>
    <property type="match status" value="1"/>
</dbReference>
<keyword evidence="2" id="KW-0808">Transferase</keyword>
<dbReference type="EMBL" id="KB467942">
    <property type="protein sequence ID" value="PCH38210.1"/>
    <property type="molecule type" value="Genomic_DNA"/>
</dbReference>
<dbReference type="PANTHER" id="PTHR13271:SF47">
    <property type="entry name" value="ACTIN-HISTIDINE N-METHYLTRANSFERASE"/>
    <property type="match status" value="1"/>
</dbReference>
<keyword evidence="3" id="KW-0949">S-adenosyl-L-methionine</keyword>
<dbReference type="OrthoDB" id="341421at2759"/>
<gene>
    <name evidence="4" type="ORF">WOLCODRAFT_136101</name>
</gene>
<dbReference type="InterPro" id="IPR050600">
    <property type="entry name" value="SETD3_SETD6_MTase"/>
</dbReference>
<dbReference type="Proteomes" id="UP000218811">
    <property type="component" value="Unassembled WGS sequence"/>
</dbReference>
<evidence type="ECO:0000313" key="5">
    <source>
        <dbReference type="Proteomes" id="UP000218811"/>
    </source>
</evidence>
<dbReference type="InterPro" id="IPR046341">
    <property type="entry name" value="SET_dom_sf"/>
</dbReference>